<comment type="function">
    <text evidence="11">Catalyzes the specific phosphorylation of the 3-hydroxyl group of shikimic acid using ATP as a cosubstrate.</text>
</comment>
<organism evidence="13">
    <name type="scientific">Lacrimispora sp. BS-2</name>
    <dbReference type="NCBI Taxonomy" id="3151850"/>
    <lineage>
        <taxon>Bacteria</taxon>
        <taxon>Bacillati</taxon>
        <taxon>Bacillota</taxon>
        <taxon>Clostridia</taxon>
        <taxon>Lachnospirales</taxon>
        <taxon>Lachnospiraceae</taxon>
        <taxon>Lacrimispora</taxon>
    </lineage>
</organism>
<dbReference type="SUPFAM" id="SSF48600">
    <property type="entry name" value="Chorismate mutase II"/>
    <property type="match status" value="1"/>
</dbReference>
<feature type="binding site" evidence="11">
    <location>
        <position position="145"/>
    </location>
    <ligand>
        <name>substrate</name>
    </ligand>
</feature>
<gene>
    <name evidence="11" type="primary">aroK</name>
    <name evidence="13" type="ORF">ABFV83_03795</name>
</gene>
<feature type="binding site" evidence="11">
    <location>
        <position position="103"/>
    </location>
    <ligand>
        <name>Mg(2+)</name>
        <dbReference type="ChEBI" id="CHEBI:18420"/>
    </ligand>
</feature>
<evidence type="ECO:0000256" key="2">
    <source>
        <dbReference type="ARBA" id="ARBA00006997"/>
    </source>
</evidence>
<evidence type="ECO:0000256" key="6">
    <source>
        <dbReference type="ARBA" id="ARBA00022741"/>
    </source>
</evidence>
<evidence type="ECO:0000256" key="7">
    <source>
        <dbReference type="ARBA" id="ARBA00022777"/>
    </source>
</evidence>
<name>A0AAU7PRU1_9FIRM</name>
<comment type="subcellular location">
    <subcellularLocation>
        <location evidence="11">Cytoplasm</location>
    </subcellularLocation>
</comment>
<dbReference type="InterPro" id="IPR002701">
    <property type="entry name" value="CM_II_prokaryot"/>
</dbReference>
<dbReference type="GO" id="GO:0009073">
    <property type="term" value="P:aromatic amino acid family biosynthetic process"/>
    <property type="evidence" value="ECO:0007669"/>
    <property type="project" value="UniProtKB-KW"/>
</dbReference>
<dbReference type="Gene3D" id="3.40.50.300">
    <property type="entry name" value="P-loop containing nucleotide triphosphate hydrolases"/>
    <property type="match status" value="1"/>
</dbReference>
<feature type="binding site" evidence="11">
    <location>
        <position position="224"/>
    </location>
    <ligand>
        <name>substrate</name>
    </ligand>
</feature>
<evidence type="ECO:0000256" key="10">
    <source>
        <dbReference type="ARBA" id="ARBA00048567"/>
    </source>
</evidence>
<keyword evidence="7 11" id="KW-0418">Kinase</keyword>
<dbReference type="PROSITE" id="PS51168">
    <property type="entry name" value="CHORISMATE_MUT_2"/>
    <property type="match status" value="1"/>
</dbReference>
<evidence type="ECO:0000256" key="3">
    <source>
        <dbReference type="ARBA" id="ARBA00012154"/>
    </source>
</evidence>
<dbReference type="InterPro" id="IPR023000">
    <property type="entry name" value="Shikimate_kinase_CS"/>
</dbReference>
<dbReference type="PRINTS" id="PR01100">
    <property type="entry name" value="SHIKIMTKNASE"/>
</dbReference>
<evidence type="ECO:0000256" key="11">
    <source>
        <dbReference type="HAMAP-Rule" id="MF_00109"/>
    </source>
</evidence>
<comment type="catalytic activity">
    <reaction evidence="10 11">
        <text>shikimate + ATP = 3-phosphoshikimate + ADP + H(+)</text>
        <dbReference type="Rhea" id="RHEA:13121"/>
        <dbReference type="ChEBI" id="CHEBI:15378"/>
        <dbReference type="ChEBI" id="CHEBI:30616"/>
        <dbReference type="ChEBI" id="CHEBI:36208"/>
        <dbReference type="ChEBI" id="CHEBI:145989"/>
        <dbReference type="ChEBI" id="CHEBI:456216"/>
        <dbReference type="EC" id="2.7.1.71"/>
    </reaction>
</comment>
<keyword evidence="11" id="KW-0479">Metal-binding</keyword>
<evidence type="ECO:0000256" key="8">
    <source>
        <dbReference type="ARBA" id="ARBA00022840"/>
    </source>
</evidence>
<dbReference type="EMBL" id="CP157940">
    <property type="protein sequence ID" value="XBS54929.1"/>
    <property type="molecule type" value="Genomic_DNA"/>
</dbReference>
<dbReference type="RefSeq" id="WP_349947616.1">
    <property type="nucleotide sequence ID" value="NZ_CP157940.1"/>
</dbReference>
<dbReference type="InterPro" id="IPR036979">
    <property type="entry name" value="CM_dom_sf"/>
</dbReference>
<dbReference type="GO" id="GO:0008652">
    <property type="term" value="P:amino acid biosynthetic process"/>
    <property type="evidence" value="ECO:0007669"/>
    <property type="project" value="UniProtKB-KW"/>
</dbReference>
<dbReference type="Pfam" id="PF01817">
    <property type="entry name" value="CM_2"/>
    <property type="match status" value="1"/>
</dbReference>
<sequence length="259" mass="29881">MKELNKIREDLNRCDKEILDLLMKRLGYAAEIMEYKKEQGLPIFQPEEENRHEDFLKAVGSHTYCTELSRIFKQIQEESKRVQSKSLFDHNIALIGFMGTGKSTVSKYLRDMLAMKEVDVDAMIVEDQKMPIKDIFEEYGEEYFRDCESNAILNLQNCRQTIISCGGGAVIREKNVENLKKGSRIVLLTASPETILDRVKDDGGRPILNGNMNVEFIKELMAKRKDFYERAADIIVETDHKSVQQIGEELVASLMQFER</sequence>
<evidence type="ECO:0000256" key="5">
    <source>
        <dbReference type="ARBA" id="ARBA00022679"/>
    </source>
</evidence>
<dbReference type="PANTHER" id="PTHR21087">
    <property type="entry name" value="SHIKIMATE KINASE"/>
    <property type="match status" value="1"/>
</dbReference>
<dbReference type="PROSITE" id="PS01128">
    <property type="entry name" value="SHIKIMATE_KINASE"/>
    <property type="match status" value="1"/>
</dbReference>
<dbReference type="GO" id="GO:0004106">
    <property type="term" value="F:chorismate mutase activity"/>
    <property type="evidence" value="ECO:0007669"/>
    <property type="project" value="InterPro"/>
</dbReference>
<dbReference type="GO" id="GO:0005829">
    <property type="term" value="C:cytosol"/>
    <property type="evidence" value="ECO:0007669"/>
    <property type="project" value="TreeGrafter"/>
</dbReference>
<evidence type="ECO:0000256" key="4">
    <source>
        <dbReference type="ARBA" id="ARBA00022605"/>
    </source>
</evidence>
<dbReference type="SMART" id="SM00830">
    <property type="entry name" value="CM_2"/>
    <property type="match status" value="1"/>
</dbReference>
<dbReference type="SUPFAM" id="SSF52540">
    <property type="entry name" value="P-loop containing nucleoside triphosphate hydrolases"/>
    <property type="match status" value="1"/>
</dbReference>
<keyword evidence="5 11" id="KW-0808">Transferase</keyword>
<evidence type="ECO:0000313" key="13">
    <source>
        <dbReference type="EMBL" id="XBS54929.1"/>
    </source>
</evidence>
<protein>
    <recommendedName>
        <fullName evidence="3 11">Shikimate kinase</fullName>
        <shortName evidence="11">SK</shortName>
        <ecNumber evidence="3 11">2.7.1.71</ecNumber>
    </recommendedName>
</protein>
<keyword evidence="4 11" id="KW-0028">Amino-acid biosynthesis</keyword>
<keyword evidence="11" id="KW-0963">Cytoplasm</keyword>
<feature type="domain" description="Chorismate mutase" evidence="12">
    <location>
        <begin position="1"/>
        <end position="87"/>
    </location>
</feature>
<comment type="subunit">
    <text evidence="11">Monomer.</text>
</comment>
<proteinExistence type="inferred from homology"/>
<feature type="binding site" evidence="11">
    <location>
        <begin position="99"/>
        <end position="104"/>
    </location>
    <ligand>
        <name>ATP</name>
        <dbReference type="ChEBI" id="CHEBI:30616"/>
    </ligand>
</feature>
<keyword evidence="6 11" id="KW-0547">Nucleotide-binding</keyword>
<dbReference type="InterPro" id="IPR036263">
    <property type="entry name" value="Chorismate_II_sf"/>
</dbReference>
<accession>A0AAU7PRU1</accession>
<dbReference type="GO" id="GO:0009423">
    <property type="term" value="P:chorismate biosynthetic process"/>
    <property type="evidence" value="ECO:0007669"/>
    <property type="project" value="UniProtKB-UniRule"/>
</dbReference>
<dbReference type="EC" id="2.7.1.71" evidence="3 11"/>
<dbReference type="HAMAP" id="MF_00109">
    <property type="entry name" value="Shikimate_kinase"/>
    <property type="match status" value="1"/>
</dbReference>
<comment type="caution">
    <text evidence="11">Lacks conserved residue(s) required for the propagation of feature annotation.</text>
</comment>
<dbReference type="GO" id="GO:0005524">
    <property type="term" value="F:ATP binding"/>
    <property type="evidence" value="ECO:0007669"/>
    <property type="project" value="UniProtKB-UniRule"/>
</dbReference>
<comment type="similarity">
    <text evidence="2 11">Belongs to the shikimate kinase family.</text>
</comment>
<feature type="binding site" evidence="11">
    <location>
        <position position="121"/>
    </location>
    <ligand>
        <name>substrate</name>
    </ligand>
</feature>
<dbReference type="PANTHER" id="PTHR21087:SF16">
    <property type="entry name" value="SHIKIMATE KINASE 1, CHLOROPLASTIC"/>
    <property type="match status" value="1"/>
</dbReference>
<feature type="binding site" evidence="11">
    <location>
        <position position="167"/>
    </location>
    <ligand>
        <name>substrate</name>
    </ligand>
</feature>
<comment type="pathway">
    <text evidence="1 11">Metabolic intermediate biosynthesis; chorismate biosynthesis; chorismate from D-erythrose 4-phosphate and phosphoenolpyruvate: step 5/7.</text>
</comment>
<dbReference type="InterPro" id="IPR000623">
    <property type="entry name" value="Shikimate_kinase/TSH1"/>
</dbReference>
<reference evidence="13" key="1">
    <citation type="submission" date="2024-06" db="EMBL/GenBank/DDBJ databases">
        <title>Lacrimispora cavernae sp. nov., a novel anaerobe isolated from bat guano pile inside a cave.</title>
        <authorList>
            <person name="Miller S.L."/>
            <person name="Lu N."/>
            <person name="King J."/>
            <person name="Sankaranarayanan K."/>
            <person name="Lawson P.A."/>
        </authorList>
    </citation>
    <scope>NUCLEOTIDE SEQUENCE</scope>
    <source>
        <strain evidence="13">BS-2</strain>
    </source>
</reference>
<dbReference type="CDD" id="cd00464">
    <property type="entry name" value="SK"/>
    <property type="match status" value="1"/>
</dbReference>
<evidence type="ECO:0000259" key="12">
    <source>
        <dbReference type="PROSITE" id="PS51168"/>
    </source>
</evidence>
<dbReference type="InterPro" id="IPR031322">
    <property type="entry name" value="Shikimate/glucono_kinase"/>
</dbReference>
<dbReference type="Pfam" id="PF01202">
    <property type="entry name" value="SKI"/>
    <property type="match status" value="1"/>
</dbReference>
<dbReference type="AlphaFoldDB" id="A0AAU7PRU1"/>
<keyword evidence="9 11" id="KW-0057">Aromatic amino acid biosynthesis</keyword>
<evidence type="ECO:0000256" key="1">
    <source>
        <dbReference type="ARBA" id="ARBA00004842"/>
    </source>
</evidence>
<keyword evidence="11" id="KW-0460">Magnesium</keyword>
<dbReference type="GO" id="GO:0000287">
    <property type="term" value="F:magnesium ion binding"/>
    <property type="evidence" value="ECO:0007669"/>
    <property type="project" value="UniProtKB-UniRule"/>
</dbReference>
<dbReference type="GO" id="GO:0004765">
    <property type="term" value="F:shikimate kinase activity"/>
    <property type="evidence" value="ECO:0007669"/>
    <property type="project" value="UniProtKB-UniRule"/>
</dbReference>
<keyword evidence="8 11" id="KW-0067">ATP-binding</keyword>
<dbReference type="InterPro" id="IPR027417">
    <property type="entry name" value="P-loop_NTPase"/>
</dbReference>
<dbReference type="Gene3D" id="1.20.59.10">
    <property type="entry name" value="Chorismate mutase"/>
    <property type="match status" value="1"/>
</dbReference>
<evidence type="ECO:0000256" key="9">
    <source>
        <dbReference type="ARBA" id="ARBA00023141"/>
    </source>
</evidence>
<comment type="cofactor">
    <cofactor evidence="11">
        <name>Mg(2+)</name>
        <dbReference type="ChEBI" id="CHEBI:18420"/>
    </cofactor>
    <text evidence="11">Binds 1 Mg(2+) ion per subunit.</text>
</comment>
<feature type="binding site" evidence="11">
    <location>
        <position position="205"/>
    </location>
    <ligand>
        <name>ATP</name>
        <dbReference type="ChEBI" id="CHEBI:30616"/>
    </ligand>
</feature>